<evidence type="ECO:0000256" key="5">
    <source>
        <dbReference type="ARBA" id="ARBA00023204"/>
    </source>
</evidence>
<dbReference type="AlphaFoldDB" id="A0A328C534"/>
<dbReference type="Proteomes" id="UP000249169">
    <property type="component" value="Unassembled WGS sequence"/>
</dbReference>
<dbReference type="PANTHER" id="PTHR13235:SF2">
    <property type="entry name" value="SINGLE-STRAND SELECTIVE MONOFUNCTIONAL URACIL DNA GLYCOSYLASE"/>
    <property type="match status" value="1"/>
</dbReference>
<keyword evidence="3" id="KW-0378">Hydrolase</keyword>
<dbReference type="EMBL" id="QHKO01000004">
    <property type="protein sequence ID" value="RAL22431.1"/>
    <property type="molecule type" value="Genomic_DNA"/>
</dbReference>
<accession>A0A328C534</accession>
<dbReference type="Pfam" id="PF03167">
    <property type="entry name" value="UDG"/>
    <property type="match status" value="1"/>
</dbReference>
<dbReference type="InterPro" id="IPR036895">
    <property type="entry name" value="Uracil-DNA_glycosylase-like_sf"/>
</dbReference>
<feature type="domain" description="Uracil-DNA glycosylase-like" evidence="6">
    <location>
        <begin position="51"/>
        <end position="220"/>
    </location>
</feature>
<gene>
    <name evidence="7" type="ORF">DL240_11330</name>
</gene>
<dbReference type="OrthoDB" id="267598at2"/>
<dbReference type="GO" id="GO:0006284">
    <property type="term" value="P:base-excision repair"/>
    <property type="evidence" value="ECO:0007669"/>
    <property type="project" value="InterPro"/>
</dbReference>
<dbReference type="FunFam" id="3.40.470.10:FF:000005">
    <property type="entry name" value="Single-strand selective monofunctional uracil DNA glycosylase"/>
    <property type="match status" value="1"/>
</dbReference>
<name>A0A328C534_9DELT</name>
<dbReference type="GO" id="GO:0003677">
    <property type="term" value="F:DNA binding"/>
    <property type="evidence" value="ECO:0007669"/>
    <property type="project" value="UniProtKB-KW"/>
</dbReference>
<organism evidence="7 8">
    <name type="scientific">Lujinxingia litoralis</name>
    <dbReference type="NCBI Taxonomy" id="2211119"/>
    <lineage>
        <taxon>Bacteria</taxon>
        <taxon>Deltaproteobacteria</taxon>
        <taxon>Bradymonadales</taxon>
        <taxon>Lujinxingiaceae</taxon>
        <taxon>Lujinxingia</taxon>
    </lineage>
</organism>
<dbReference type="RefSeq" id="WP_111730003.1">
    <property type="nucleotide sequence ID" value="NZ_QHKO01000004.1"/>
</dbReference>
<dbReference type="GO" id="GO:0000703">
    <property type="term" value="F:oxidized pyrimidine nucleobase lesion DNA N-glycosylase activity"/>
    <property type="evidence" value="ECO:0007669"/>
    <property type="project" value="TreeGrafter"/>
</dbReference>
<comment type="caution">
    <text evidence="7">The sequence shown here is derived from an EMBL/GenBank/DDBJ whole genome shotgun (WGS) entry which is preliminary data.</text>
</comment>
<sequence length="242" mass="27389">MNPIAISERLVEELRGVEFEPPISHAYQPLEYAWEPHKLYLERYGQRRPRPVMLVGMNPGPWGMAQVGVPFGAVDYVRDWMGVEAPVGRPDDLHPKRPVDGFECTRSEVSGSRLWGWAQDRFGSAERFFETFFVHNYCPLLILDEDGKNRTPPQLRKAEKAQVLPPCDRALRELVAYFEPQWVIGVGTFAEKSIKRALKGSEYQGSIGRVLHPSPASPMANRGWAAQAEAQFREMGIDLNPG</sequence>
<reference evidence="7 8" key="1">
    <citation type="submission" date="2018-05" db="EMBL/GenBank/DDBJ databases">
        <title>Lujinxingia marina gen. nov. sp. nov., a new facultative anaerobic member of the class Deltaproteobacteria, and proposal of Lujinxingaceae fam. nov.</title>
        <authorList>
            <person name="Li C.-M."/>
        </authorList>
    </citation>
    <scope>NUCLEOTIDE SEQUENCE [LARGE SCALE GENOMIC DNA]</scope>
    <source>
        <strain evidence="7 8">B210</strain>
    </source>
</reference>
<comment type="similarity">
    <text evidence="1">Belongs to the uracil-DNA glycosylase (UDG) superfamily. SMUG1 family.</text>
</comment>
<evidence type="ECO:0000256" key="2">
    <source>
        <dbReference type="ARBA" id="ARBA00022763"/>
    </source>
</evidence>
<dbReference type="SUPFAM" id="SSF52141">
    <property type="entry name" value="Uracil-DNA glycosylase-like"/>
    <property type="match status" value="1"/>
</dbReference>
<proteinExistence type="inferred from homology"/>
<evidence type="ECO:0000256" key="4">
    <source>
        <dbReference type="ARBA" id="ARBA00023125"/>
    </source>
</evidence>
<evidence type="ECO:0000256" key="1">
    <source>
        <dbReference type="ARBA" id="ARBA00007889"/>
    </source>
</evidence>
<evidence type="ECO:0000256" key="3">
    <source>
        <dbReference type="ARBA" id="ARBA00022801"/>
    </source>
</evidence>
<evidence type="ECO:0000313" key="7">
    <source>
        <dbReference type="EMBL" id="RAL22431.1"/>
    </source>
</evidence>
<keyword evidence="5" id="KW-0234">DNA repair</keyword>
<dbReference type="Gene3D" id="3.40.470.10">
    <property type="entry name" value="Uracil-DNA glycosylase-like domain"/>
    <property type="match status" value="1"/>
</dbReference>
<keyword evidence="2" id="KW-0227">DNA damage</keyword>
<evidence type="ECO:0000313" key="8">
    <source>
        <dbReference type="Proteomes" id="UP000249169"/>
    </source>
</evidence>
<dbReference type="GO" id="GO:0017065">
    <property type="term" value="F:single-strand selective uracil DNA N-glycosylase activity"/>
    <property type="evidence" value="ECO:0007669"/>
    <property type="project" value="InterPro"/>
</dbReference>
<keyword evidence="8" id="KW-1185">Reference proteome</keyword>
<evidence type="ECO:0000259" key="6">
    <source>
        <dbReference type="Pfam" id="PF03167"/>
    </source>
</evidence>
<dbReference type="CDD" id="cd19374">
    <property type="entry name" value="UDG-F3_SMUG1-like"/>
    <property type="match status" value="1"/>
</dbReference>
<dbReference type="InterPro" id="IPR005122">
    <property type="entry name" value="Uracil-DNA_glycosylase-like"/>
</dbReference>
<dbReference type="InterPro" id="IPR039134">
    <property type="entry name" value="SMUG1"/>
</dbReference>
<dbReference type="PANTHER" id="PTHR13235">
    <property type="entry name" value="SINGLE-STRAND SELECTIVE MONOFUNCTIONAL URACIL DNA GLYCOSYLASE"/>
    <property type="match status" value="1"/>
</dbReference>
<protein>
    <submittedName>
        <fullName evidence="7">Single-stranded DNA-binding protein</fullName>
    </submittedName>
</protein>
<keyword evidence="4 7" id="KW-0238">DNA-binding</keyword>